<dbReference type="Pfam" id="PF00096">
    <property type="entry name" value="zf-C2H2"/>
    <property type="match status" value="3"/>
</dbReference>
<keyword evidence="14" id="KW-1185">Reference proteome</keyword>
<dbReference type="AlphaFoldDB" id="A0A9J7M3U7"/>
<keyword evidence="5 11" id="KW-0863">Zinc-finger</keyword>
<evidence type="ECO:0000256" key="6">
    <source>
        <dbReference type="ARBA" id="ARBA00022833"/>
    </source>
</evidence>
<dbReference type="GO" id="GO:0005634">
    <property type="term" value="C:nucleus"/>
    <property type="evidence" value="ECO:0000318"/>
    <property type="project" value="GO_Central"/>
</dbReference>
<evidence type="ECO:0000256" key="8">
    <source>
        <dbReference type="ARBA" id="ARBA00023125"/>
    </source>
</evidence>
<keyword evidence="4" id="KW-0677">Repeat</keyword>
<dbReference type="SMART" id="SM00355">
    <property type="entry name" value="ZnF_C2H2"/>
    <property type="match status" value="3"/>
</dbReference>
<protein>
    <submittedName>
        <fullName evidence="15">Zinc finger protein 625-like</fullName>
    </submittedName>
</protein>
<dbReference type="Proteomes" id="UP000001554">
    <property type="component" value="Chromosome 12"/>
</dbReference>
<reference evidence="14" key="1">
    <citation type="journal article" date="2020" name="Nat. Ecol. Evol.">
        <title>Deeply conserved synteny resolves early events in vertebrate evolution.</title>
        <authorList>
            <person name="Simakov O."/>
            <person name="Marletaz F."/>
            <person name="Yue J.X."/>
            <person name="O'Connell B."/>
            <person name="Jenkins J."/>
            <person name="Brandt A."/>
            <person name="Calef R."/>
            <person name="Tung C.H."/>
            <person name="Huang T.K."/>
            <person name="Schmutz J."/>
            <person name="Satoh N."/>
            <person name="Yu J.K."/>
            <person name="Putnam N.H."/>
            <person name="Green R.E."/>
            <person name="Rokhsar D.S."/>
        </authorList>
    </citation>
    <scope>NUCLEOTIDE SEQUENCE [LARGE SCALE GENOMIC DNA]</scope>
    <source>
        <strain evidence="14">S238N-H82</strain>
    </source>
</reference>
<dbReference type="GO" id="GO:0008270">
    <property type="term" value="F:zinc ion binding"/>
    <property type="evidence" value="ECO:0007669"/>
    <property type="project" value="UniProtKB-KW"/>
</dbReference>
<keyword evidence="7" id="KW-0805">Transcription regulation</keyword>
<evidence type="ECO:0000256" key="7">
    <source>
        <dbReference type="ARBA" id="ARBA00023015"/>
    </source>
</evidence>
<reference evidence="15" key="2">
    <citation type="submission" date="2025-08" db="UniProtKB">
        <authorList>
            <consortium name="RefSeq"/>
        </authorList>
    </citation>
    <scope>IDENTIFICATION</scope>
    <source>
        <strain evidence="15">S238N-H82</strain>
        <tissue evidence="15">Testes</tissue>
    </source>
</reference>
<evidence type="ECO:0000256" key="3">
    <source>
        <dbReference type="ARBA" id="ARBA00022723"/>
    </source>
</evidence>
<gene>
    <name evidence="15" type="primary">LOC118427954</name>
</gene>
<dbReference type="RefSeq" id="XP_035693813.1">
    <property type="nucleotide sequence ID" value="XM_035837920.1"/>
</dbReference>
<dbReference type="InterPro" id="IPR013087">
    <property type="entry name" value="Znf_C2H2_type"/>
</dbReference>
<keyword evidence="9" id="KW-0804">Transcription</keyword>
<dbReference type="PROSITE" id="PS50157">
    <property type="entry name" value="ZINC_FINGER_C2H2_2"/>
    <property type="match status" value="3"/>
</dbReference>
<keyword evidence="10" id="KW-0539">Nucleus</keyword>
<dbReference type="SUPFAM" id="SSF57667">
    <property type="entry name" value="beta-beta-alpha zinc fingers"/>
    <property type="match status" value="2"/>
</dbReference>
<evidence type="ECO:0000313" key="15">
    <source>
        <dbReference type="RefSeq" id="XP_035693813.1"/>
    </source>
</evidence>
<dbReference type="GeneID" id="118427954"/>
<dbReference type="PROSITE" id="PS00028">
    <property type="entry name" value="ZINC_FINGER_C2H2_1"/>
    <property type="match status" value="3"/>
</dbReference>
<feature type="domain" description="C2H2-type" evidence="13">
    <location>
        <begin position="104"/>
        <end position="128"/>
    </location>
</feature>
<dbReference type="Gene3D" id="3.30.160.60">
    <property type="entry name" value="Classic Zinc Finger"/>
    <property type="match status" value="3"/>
</dbReference>
<evidence type="ECO:0000256" key="12">
    <source>
        <dbReference type="SAM" id="MobiDB-lite"/>
    </source>
</evidence>
<dbReference type="GO" id="GO:0000978">
    <property type="term" value="F:RNA polymerase II cis-regulatory region sequence-specific DNA binding"/>
    <property type="evidence" value="ECO:0000318"/>
    <property type="project" value="GO_Central"/>
</dbReference>
<dbReference type="KEGG" id="bfo:118427954"/>
<dbReference type="OrthoDB" id="8117402at2759"/>
<evidence type="ECO:0000256" key="4">
    <source>
        <dbReference type="ARBA" id="ARBA00022737"/>
    </source>
</evidence>
<feature type="region of interest" description="Disordered" evidence="12">
    <location>
        <begin position="26"/>
        <end position="52"/>
    </location>
</feature>
<dbReference type="GO" id="GO:0006357">
    <property type="term" value="P:regulation of transcription by RNA polymerase II"/>
    <property type="evidence" value="ECO:0000318"/>
    <property type="project" value="GO_Central"/>
</dbReference>
<comment type="similarity">
    <text evidence="2">Belongs to the krueppel C2H2-type zinc-finger protein family.</text>
</comment>
<organism evidence="14 15">
    <name type="scientific">Branchiostoma floridae</name>
    <name type="common">Florida lancelet</name>
    <name type="synonym">Amphioxus</name>
    <dbReference type="NCBI Taxonomy" id="7739"/>
    <lineage>
        <taxon>Eukaryota</taxon>
        <taxon>Metazoa</taxon>
        <taxon>Chordata</taxon>
        <taxon>Cephalochordata</taxon>
        <taxon>Leptocardii</taxon>
        <taxon>Amphioxiformes</taxon>
        <taxon>Branchiostomatidae</taxon>
        <taxon>Branchiostoma</taxon>
    </lineage>
</organism>
<keyword evidence="3" id="KW-0479">Metal-binding</keyword>
<evidence type="ECO:0000256" key="9">
    <source>
        <dbReference type="ARBA" id="ARBA00023163"/>
    </source>
</evidence>
<dbReference type="GO" id="GO:0000981">
    <property type="term" value="F:DNA-binding transcription factor activity, RNA polymerase II-specific"/>
    <property type="evidence" value="ECO:0000318"/>
    <property type="project" value="GO_Central"/>
</dbReference>
<evidence type="ECO:0000256" key="11">
    <source>
        <dbReference type="PROSITE-ProRule" id="PRU00042"/>
    </source>
</evidence>
<evidence type="ECO:0000256" key="10">
    <source>
        <dbReference type="ARBA" id="ARBA00023242"/>
    </source>
</evidence>
<comment type="subcellular location">
    <subcellularLocation>
        <location evidence="1">Nucleus</location>
    </subcellularLocation>
</comment>
<accession>A0A9J7M3U7</accession>
<dbReference type="FunFam" id="3.30.160.60:FF:002394">
    <property type="entry name" value="Uncharacterized protein"/>
    <property type="match status" value="1"/>
</dbReference>
<keyword evidence="6" id="KW-0862">Zinc</keyword>
<dbReference type="FunFam" id="3.30.160.60:FF:002973">
    <property type="match status" value="1"/>
</dbReference>
<name>A0A9J7M3U7_BRAFL</name>
<dbReference type="PANTHER" id="PTHR24393:SF15">
    <property type="entry name" value="IP01243P-RELATED"/>
    <property type="match status" value="1"/>
</dbReference>
<dbReference type="InterPro" id="IPR036236">
    <property type="entry name" value="Znf_C2H2_sf"/>
</dbReference>
<keyword evidence="8" id="KW-0238">DNA-binding</keyword>
<sequence>MRSHTGEKPYRCKECSNQFSQLGRLKIHMRSHTGEKPRYTRSRRMSTTSSAQSLEYVRRKVKRDFSVRSNKEEKRYRCEECNKKFRELGNLKAHVRTHTDEKHYMCEECSRQFTLLHHLKAHRMTHTA</sequence>
<feature type="domain" description="C2H2-type" evidence="13">
    <location>
        <begin position="10"/>
        <end position="37"/>
    </location>
</feature>
<feature type="domain" description="C2H2-type" evidence="13">
    <location>
        <begin position="76"/>
        <end position="103"/>
    </location>
</feature>
<evidence type="ECO:0000256" key="2">
    <source>
        <dbReference type="ARBA" id="ARBA00006991"/>
    </source>
</evidence>
<evidence type="ECO:0000259" key="13">
    <source>
        <dbReference type="PROSITE" id="PS50157"/>
    </source>
</evidence>
<evidence type="ECO:0000256" key="1">
    <source>
        <dbReference type="ARBA" id="ARBA00004123"/>
    </source>
</evidence>
<dbReference type="PANTHER" id="PTHR24393">
    <property type="entry name" value="ZINC FINGER PROTEIN"/>
    <property type="match status" value="1"/>
</dbReference>
<evidence type="ECO:0000313" key="14">
    <source>
        <dbReference type="Proteomes" id="UP000001554"/>
    </source>
</evidence>
<proteinExistence type="inferred from homology"/>
<dbReference type="FunFam" id="3.30.160.60:FF:001477">
    <property type="entry name" value="Uncharacterized protein"/>
    <property type="match status" value="1"/>
</dbReference>
<evidence type="ECO:0000256" key="5">
    <source>
        <dbReference type="ARBA" id="ARBA00022771"/>
    </source>
</evidence>